<keyword evidence="2" id="KW-1185">Reference proteome</keyword>
<reference evidence="2" key="1">
    <citation type="submission" date="2016-09" db="EMBL/GenBank/DDBJ databases">
        <authorList>
            <person name="Wibberg D."/>
        </authorList>
    </citation>
    <scope>NUCLEOTIDE SEQUENCE [LARGE SCALE GENOMIC DNA]</scope>
</reference>
<dbReference type="Proteomes" id="UP000184085">
    <property type="component" value="Unassembled WGS sequence"/>
</dbReference>
<dbReference type="EMBL" id="FMJB01000046">
    <property type="protein sequence ID" value="SCM67553.1"/>
    <property type="molecule type" value="Genomic_DNA"/>
</dbReference>
<accession>A0A1M4MY92</accession>
<dbReference type="AlphaFoldDB" id="A0A1M4MY92"/>
<evidence type="ECO:0000313" key="2">
    <source>
        <dbReference type="Proteomes" id="UP000184085"/>
    </source>
</evidence>
<organism evidence="1 2">
    <name type="scientific">Donghicola eburneus</name>
    <dbReference type="NCBI Taxonomy" id="393278"/>
    <lineage>
        <taxon>Bacteria</taxon>
        <taxon>Pseudomonadati</taxon>
        <taxon>Pseudomonadota</taxon>
        <taxon>Alphaproteobacteria</taxon>
        <taxon>Rhodobacterales</taxon>
        <taxon>Roseobacteraceae</taxon>
        <taxon>Donghicola</taxon>
    </lineage>
</organism>
<protein>
    <submittedName>
        <fullName evidence="1">Uncharacterized protein</fullName>
    </submittedName>
</protein>
<sequence length="67" mass="7461">MIELLFTACLATAPDVCEQKSLTFVDVTPMACMMGAQPELAKWQVEHPKFSVQGWKCKMVNLDSQAI</sequence>
<gene>
    <name evidence="1" type="ORF">KARMA_1753</name>
</gene>
<name>A0A1M4MY92_9RHOB</name>
<evidence type="ECO:0000313" key="1">
    <source>
        <dbReference type="EMBL" id="SCM67553.1"/>
    </source>
</evidence>
<proteinExistence type="predicted"/>
<dbReference type="RefSeq" id="WP_072706179.1">
    <property type="nucleotide sequence ID" value="NZ_FMJB01000046.1"/>
</dbReference>